<dbReference type="Proteomes" id="UP000318294">
    <property type="component" value="Unassembled WGS sequence"/>
</dbReference>
<evidence type="ECO:0000313" key="2">
    <source>
        <dbReference type="EMBL" id="TSE30573.1"/>
    </source>
</evidence>
<keyword evidence="3" id="KW-1185">Reference proteome</keyword>
<protein>
    <submittedName>
        <fullName evidence="2">Transcriptional repressor FrmR</fullName>
    </submittedName>
</protein>
<reference evidence="2 3" key="1">
    <citation type="submission" date="2019-07" db="EMBL/GenBank/DDBJ databases">
        <title>Tepidimonas charontis SPSP-6 draft genome.</title>
        <authorList>
            <person name="Da Costa M.S."/>
            <person name="Froufe H.J.C."/>
            <person name="Egas C."/>
            <person name="Albuquerque L."/>
        </authorList>
    </citation>
    <scope>NUCLEOTIDE SEQUENCE [LARGE SCALE GENOMIC DNA]</scope>
    <source>
        <strain evidence="2 3">SPSP-6</strain>
    </source>
</reference>
<dbReference type="GO" id="GO:0046872">
    <property type="term" value="F:metal ion binding"/>
    <property type="evidence" value="ECO:0007669"/>
    <property type="project" value="InterPro"/>
</dbReference>
<evidence type="ECO:0000313" key="3">
    <source>
        <dbReference type="Proteomes" id="UP000318294"/>
    </source>
</evidence>
<comment type="similarity">
    <text evidence="1">Belongs to the FrmR/RcnR family.</text>
</comment>
<proteinExistence type="inferred from homology"/>
<dbReference type="Gene3D" id="1.20.58.1000">
    <property type="entry name" value="Metal-sensitive repressor, helix protomer"/>
    <property type="match status" value="1"/>
</dbReference>
<dbReference type="AlphaFoldDB" id="A0A554X442"/>
<dbReference type="PANTHER" id="PTHR33677">
    <property type="entry name" value="TRANSCRIPTIONAL REPRESSOR FRMR-RELATED"/>
    <property type="match status" value="1"/>
</dbReference>
<evidence type="ECO:0000256" key="1">
    <source>
        <dbReference type="ARBA" id="ARBA00005260"/>
    </source>
</evidence>
<dbReference type="InterPro" id="IPR003735">
    <property type="entry name" value="Metal_Tscrpt_repr"/>
</dbReference>
<comment type="caution">
    <text evidence="2">The sequence shown here is derived from an EMBL/GenBank/DDBJ whole genome shotgun (WGS) entry which is preliminary data.</text>
</comment>
<dbReference type="InterPro" id="IPR038390">
    <property type="entry name" value="Metal_Tscrpt_repr_sf"/>
</dbReference>
<dbReference type="GO" id="GO:0003677">
    <property type="term" value="F:DNA binding"/>
    <property type="evidence" value="ECO:0007669"/>
    <property type="project" value="InterPro"/>
</dbReference>
<dbReference type="CDD" id="cd10148">
    <property type="entry name" value="CsoR-like_DUF156"/>
    <property type="match status" value="1"/>
</dbReference>
<dbReference type="Pfam" id="PF02583">
    <property type="entry name" value="Trns_repr_metal"/>
    <property type="match status" value="1"/>
</dbReference>
<dbReference type="GO" id="GO:0045892">
    <property type="term" value="P:negative regulation of DNA-templated transcription"/>
    <property type="evidence" value="ECO:0007669"/>
    <property type="project" value="UniProtKB-ARBA"/>
</dbReference>
<dbReference type="EMBL" id="VJON01000053">
    <property type="protein sequence ID" value="TSE30573.1"/>
    <property type="molecule type" value="Genomic_DNA"/>
</dbReference>
<sequence>MACFVYHGEYWVQPTVACLAPCSMTAVQDPERKKALLLRLKRVEGQLRGIQRLIEADTDCEQVAQQLAAARKALDKSFFMMVGCVMAQGDTPPDDVAELLSRFA</sequence>
<accession>A0A554X442</accession>
<name>A0A554X442_9BURK</name>
<gene>
    <name evidence="2" type="primary">frmR</name>
    <name evidence="2" type="ORF">Tchar_02428</name>
</gene>
<organism evidence="2 3">
    <name type="scientific">Tepidimonas charontis</name>
    <dbReference type="NCBI Taxonomy" id="2267262"/>
    <lineage>
        <taxon>Bacteria</taxon>
        <taxon>Pseudomonadati</taxon>
        <taxon>Pseudomonadota</taxon>
        <taxon>Betaproteobacteria</taxon>
        <taxon>Burkholderiales</taxon>
        <taxon>Tepidimonas</taxon>
    </lineage>
</organism>
<dbReference type="PANTHER" id="PTHR33677:SF5">
    <property type="entry name" value="TRANSCRIPTIONAL REPRESSOR FRMR"/>
    <property type="match status" value="1"/>
</dbReference>